<feature type="non-terminal residue" evidence="1">
    <location>
        <position position="79"/>
    </location>
</feature>
<dbReference type="Proteomes" id="UP000481583">
    <property type="component" value="Unassembled WGS sequence"/>
</dbReference>
<evidence type="ECO:0000313" key="1">
    <source>
        <dbReference type="EMBL" id="NGN70091.1"/>
    </source>
</evidence>
<organism evidence="1 2">
    <name type="scientific">Streptomyces coryli</name>
    <dbReference type="NCBI Taxonomy" id="1128680"/>
    <lineage>
        <taxon>Bacteria</taxon>
        <taxon>Bacillati</taxon>
        <taxon>Actinomycetota</taxon>
        <taxon>Actinomycetes</taxon>
        <taxon>Kitasatosporales</taxon>
        <taxon>Streptomycetaceae</taxon>
        <taxon>Streptomyces</taxon>
    </lineage>
</organism>
<comment type="caution">
    <text evidence="1">The sequence shown here is derived from an EMBL/GenBank/DDBJ whole genome shotgun (WGS) entry which is preliminary data.</text>
</comment>
<evidence type="ECO:0000313" key="2">
    <source>
        <dbReference type="Proteomes" id="UP000481583"/>
    </source>
</evidence>
<reference evidence="1 2" key="1">
    <citation type="submission" date="2020-02" db="EMBL/GenBank/DDBJ databases">
        <title>Whole-genome analyses of novel actinobacteria.</title>
        <authorList>
            <person name="Sahin N."/>
        </authorList>
    </citation>
    <scope>NUCLEOTIDE SEQUENCE [LARGE SCALE GENOMIC DNA]</scope>
    <source>
        <strain evidence="1 2">A7024</strain>
    </source>
</reference>
<name>A0A6G4UEV9_9ACTN</name>
<dbReference type="EMBL" id="JAAKZV010000405">
    <property type="protein sequence ID" value="NGN70091.1"/>
    <property type="molecule type" value="Genomic_DNA"/>
</dbReference>
<gene>
    <name evidence="1" type="ORF">G5C51_40160</name>
</gene>
<dbReference type="AlphaFoldDB" id="A0A6G4UEV9"/>
<protein>
    <submittedName>
        <fullName evidence="1">Uncharacterized protein</fullName>
    </submittedName>
</protein>
<keyword evidence="2" id="KW-1185">Reference proteome</keyword>
<sequence>MDKAAPATARRGGADAETPCDLVTVPARHGLEAVDIMRLRTSVGPVLHDGGFDTLGFVVPAGTAEAWDVPGSACTRIMG</sequence>
<accession>A0A6G4UEV9</accession>
<proteinExistence type="predicted"/>